<dbReference type="PIRSF" id="PIRSF005690">
    <property type="entry name" value="GerBA"/>
    <property type="match status" value="1"/>
</dbReference>
<dbReference type="PANTHER" id="PTHR22550:SF5">
    <property type="entry name" value="LEUCINE ZIPPER PROTEIN 4"/>
    <property type="match status" value="1"/>
</dbReference>
<gene>
    <name evidence="5" type="ORF">ACFSUF_09310</name>
</gene>
<feature type="compositionally biased region" description="Basic and acidic residues" evidence="3">
    <location>
        <begin position="1"/>
        <end position="20"/>
    </location>
</feature>
<keyword evidence="4" id="KW-0812">Transmembrane</keyword>
<name>A0ABW5PDU2_9BACL</name>
<dbReference type="Pfam" id="PF03323">
    <property type="entry name" value="GerA"/>
    <property type="match status" value="1"/>
</dbReference>
<feature type="transmembrane region" description="Helical" evidence="4">
    <location>
        <begin position="420"/>
        <end position="440"/>
    </location>
</feature>
<dbReference type="Proteomes" id="UP001597541">
    <property type="component" value="Unassembled WGS sequence"/>
</dbReference>
<evidence type="ECO:0000256" key="1">
    <source>
        <dbReference type="ARBA" id="ARBA00005278"/>
    </source>
</evidence>
<reference evidence="6" key="1">
    <citation type="journal article" date="2019" name="Int. J. Syst. Evol. Microbiol.">
        <title>The Global Catalogue of Microorganisms (GCM) 10K type strain sequencing project: providing services to taxonomists for standard genome sequencing and annotation.</title>
        <authorList>
            <consortium name="The Broad Institute Genomics Platform"/>
            <consortium name="The Broad Institute Genome Sequencing Center for Infectious Disease"/>
            <person name="Wu L."/>
            <person name="Ma J."/>
        </authorList>
    </citation>
    <scope>NUCLEOTIDE SEQUENCE [LARGE SCALE GENOMIC DNA]</scope>
    <source>
        <strain evidence="6">KCTC 3950</strain>
    </source>
</reference>
<dbReference type="EMBL" id="JBHUME010000007">
    <property type="protein sequence ID" value="MFD2612619.1"/>
    <property type="molecule type" value="Genomic_DNA"/>
</dbReference>
<comment type="caution">
    <text evidence="5">The sequence shown here is derived from an EMBL/GenBank/DDBJ whole genome shotgun (WGS) entry which is preliminary data.</text>
</comment>
<comment type="similarity">
    <text evidence="1">Belongs to the GerABKA family.</text>
</comment>
<keyword evidence="6" id="KW-1185">Reference proteome</keyword>
<sequence>MKRIFIREQPKAASKQDSHGETAPPFVPDIPQAEHITGSVQTDIEWMRTRLGAPGDLLVREFITGPGIACAVIGIDGLADKKVMNDSVLNYLLFTGSRQDGQPVSGDELLERWMERILPVASVKQAKAVHDLLLALLSGNTLIYAEGASSALIVDSPGWETRALEEPSTEALIRGPKIAFTENLRTNTAHLRRLVRDPNLRMETYVIGRRAQRNVVLAYIDGVVNQKLISEVNRRLKTIDIDDVQGSGMIEQWIADSYLSPFPVIINTERPDRVASILMEGKCAILVDGDPFALLMPVTFHMNIQSQEDYYQNWLVTTLVRALRLVGAFFATFLPAFYIALLEFQQGLIPSKLAFSISVNREGVPFPAVIEAFLMELTLELLREAGIRLPRPIGQTIGIVGGLVIGEAAVAAGIVSPVMVIVVAVTAIASFALPSYTFAISLRMVRFGVMLSAAFLGIYGIILSYILINIHLVHLKSFGVPYTTPFAPTLGRDWTDLVLRMPIMQMVKRLKTNGPKDIRKLKK</sequence>
<protein>
    <submittedName>
        <fullName evidence="5">Spore germination protein</fullName>
    </submittedName>
</protein>
<dbReference type="InterPro" id="IPR050768">
    <property type="entry name" value="UPF0353/GerABKA_families"/>
</dbReference>
<feature type="transmembrane region" description="Helical" evidence="4">
    <location>
        <begin position="394"/>
        <end position="414"/>
    </location>
</feature>
<dbReference type="RefSeq" id="WP_377602315.1">
    <property type="nucleotide sequence ID" value="NZ_JBHUME010000007.1"/>
</dbReference>
<evidence type="ECO:0000313" key="5">
    <source>
        <dbReference type="EMBL" id="MFD2612619.1"/>
    </source>
</evidence>
<organism evidence="5 6">
    <name type="scientific">Paenibacillus gansuensis</name>
    <dbReference type="NCBI Taxonomy" id="306542"/>
    <lineage>
        <taxon>Bacteria</taxon>
        <taxon>Bacillati</taxon>
        <taxon>Bacillota</taxon>
        <taxon>Bacilli</taxon>
        <taxon>Bacillales</taxon>
        <taxon>Paenibacillaceae</taxon>
        <taxon>Paenibacillus</taxon>
    </lineage>
</organism>
<evidence type="ECO:0000256" key="3">
    <source>
        <dbReference type="SAM" id="MobiDB-lite"/>
    </source>
</evidence>
<evidence type="ECO:0000256" key="4">
    <source>
        <dbReference type="SAM" id="Phobius"/>
    </source>
</evidence>
<dbReference type="PANTHER" id="PTHR22550">
    <property type="entry name" value="SPORE GERMINATION PROTEIN"/>
    <property type="match status" value="1"/>
</dbReference>
<feature type="region of interest" description="Disordered" evidence="3">
    <location>
        <begin position="1"/>
        <end position="31"/>
    </location>
</feature>
<evidence type="ECO:0000256" key="2">
    <source>
        <dbReference type="ARBA" id="ARBA00023136"/>
    </source>
</evidence>
<proteinExistence type="inferred from homology"/>
<accession>A0ABW5PDU2</accession>
<evidence type="ECO:0000313" key="6">
    <source>
        <dbReference type="Proteomes" id="UP001597541"/>
    </source>
</evidence>
<feature type="transmembrane region" description="Helical" evidence="4">
    <location>
        <begin position="322"/>
        <end position="344"/>
    </location>
</feature>
<feature type="transmembrane region" description="Helical" evidence="4">
    <location>
        <begin position="447"/>
        <end position="468"/>
    </location>
</feature>
<keyword evidence="4" id="KW-1133">Transmembrane helix</keyword>
<dbReference type="InterPro" id="IPR004995">
    <property type="entry name" value="Spore_Ger"/>
</dbReference>
<keyword evidence="2 4" id="KW-0472">Membrane</keyword>